<protein>
    <submittedName>
        <fullName evidence="1">Uncharacterized protein</fullName>
    </submittedName>
</protein>
<sequence length="73" mass="8338">MHGVGNQEYLGVFGLFTDVIYLITYCIRRSDTANALRDPLLRCNVFMPGLKREDVEKFLLDANLRHEDGGFCV</sequence>
<dbReference type="RefSeq" id="XP_009843511.1">
    <property type="nucleotide sequence ID" value="XM_009845209.1"/>
</dbReference>
<name>W4FJH8_APHAT</name>
<proteinExistence type="predicted"/>
<dbReference type="EMBL" id="KI913203">
    <property type="protein sequence ID" value="ETV66994.1"/>
    <property type="molecule type" value="Genomic_DNA"/>
</dbReference>
<gene>
    <name evidence="1" type="ORF">H257_16685</name>
</gene>
<dbReference type="AlphaFoldDB" id="W4FJH8"/>
<reference evidence="1" key="1">
    <citation type="submission" date="2013-12" db="EMBL/GenBank/DDBJ databases">
        <title>The Genome Sequence of Aphanomyces astaci APO3.</title>
        <authorList>
            <consortium name="The Broad Institute Genomics Platform"/>
            <person name="Russ C."/>
            <person name="Tyler B."/>
            <person name="van West P."/>
            <person name="Dieguez-Uribeondo J."/>
            <person name="Young S.K."/>
            <person name="Zeng Q."/>
            <person name="Gargeya S."/>
            <person name="Fitzgerald M."/>
            <person name="Abouelleil A."/>
            <person name="Alvarado L."/>
            <person name="Chapman S.B."/>
            <person name="Gainer-Dewar J."/>
            <person name="Goldberg J."/>
            <person name="Griggs A."/>
            <person name="Gujja S."/>
            <person name="Hansen M."/>
            <person name="Howarth C."/>
            <person name="Imamovic A."/>
            <person name="Ireland A."/>
            <person name="Larimer J."/>
            <person name="McCowan C."/>
            <person name="Murphy C."/>
            <person name="Pearson M."/>
            <person name="Poon T.W."/>
            <person name="Priest M."/>
            <person name="Roberts A."/>
            <person name="Saif S."/>
            <person name="Shea T."/>
            <person name="Sykes S."/>
            <person name="Wortman J."/>
            <person name="Nusbaum C."/>
            <person name="Birren B."/>
        </authorList>
    </citation>
    <scope>NUCLEOTIDE SEQUENCE [LARGE SCALE GENOMIC DNA]</scope>
    <source>
        <strain evidence="1">APO3</strain>
    </source>
</reference>
<accession>W4FJH8</accession>
<dbReference type="VEuPathDB" id="FungiDB:H257_16685"/>
<organism evidence="1">
    <name type="scientific">Aphanomyces astaci</name>
    <name type="common">Crayfish plague agent</name>
    <dbReference type="NCBI Taxonomy" id="112090"/>
    <lineage>
        <taxon>Eukaryota</taxon>
        <taxon>Sar</taxon>
        <taxon>Stramenopiles</taxon>
        <taxon>Oomycota</taxon>
        <taxon>Saprolegniomycetes</taxon>
        <taxon>Saprolegniales</taxon>
        <taxon>Verrucalvaceae</taxon>
        <taxon>Aphanomyces</taxon>
    </lineage>
</organism>
<evidence type="ECO:0000313" key="1">
    <source>
        <dbReference type="EMBL" id="ETV66994.1"/>
    </source>
</evidence>
<dbReference type="GeneID" id="20818681"/>